<name>A0ABW3J671_9HYPH</name>
<evidence type="ECO:0000313" key="2">
    <source>
        <dbReference type="EMBL" id="MFD0985604.1"/>
    </source>
</evidence>
<proteinExistence type="predicted"/>
<dbReference type="RefSeq" id="WP_379084192.1">
    <property type="nucleotide sequence ID" value="NZ_JBHTJO010000001.1"/>
</dbReference>
<evidence type="ECO:0000313" key="3">
    <source>
        <dbReference type="Proteomes" id="UP001597102"/>
    </source>
</evidence>
<dbReference type="SUPFAM" id="SSF53474">
    <property type="entry name" value="alpha/beta-Hydrolases"/>
    <property type="match status" value="1"/>
</dbReference>
<dbReference type="InterPro" id="IPR029058">
    <property type="entry name" value="AB_hydrolase_fold"/>
</dbReference>
<dbReference type="InterPro" id="IPR000073">
    <property type="entry name" value="AB_hydrolase_1"/>
</dbReference>
<sequence length="302" mass="33008">MDGIEGRIAWKADGEPLELGLTRYGQGPTLLMLPALSSISTRRELWGLQQQLGEAFSTIAVDWPGFGDLPRPKVDWRPAHYRKFLRFLATEYEPAATIAAGHGAGYAIGQAAEASGSLGKLALLSPTWRGPLPTMAGKRMGLFRSLARAVDLPGIGAGVYRLNVNKPVIGMMARGHVYRDPDWLTEERMWEKRRVTEAPGARYASLRFVAGELDPFPDQRSFFTAGSKAGENILLLYAHDAPRKSKAEMQLLASLDNVQGLELSSGKLSFYEEFPDVTAQAILSWLGKDGADESTSQPESAD</sequence>
<evidence type="ECO:0000259" key="1">
    <source>
        <dbReference type="Pfam" id="PF12697"/>
    </source>
</evidence>
<dbReference type="EMBL" id="JBHTJO010000001">
    <property type="protein sequence ID" value="MFD0985604.1"/>
    <property type="molecule type" value="Genomic_DNA"/>
</dbReference>
<dbReference type="GO" id="GO:0016787">
    <property type="term" value="F:hydrolase activity"/>
    <property type="evidence" value="ECO:0007669"/>
    <property type="project" value="UniProtKB-KW"/>
</dbReference>
<dbReference type="PANTHER" id="PTHR47914:SF1">
    <property type="entry name" value="ALPHA_BETA-HYDROLASES SUPERFAMILY PROTEIN"/>
    <property type="match status" value="1"/>
</dbReference>
<dbReference type="PANTHER" id="PTHR47914">
    <property type="entry name" value="ALPHA/BETA-HYDROLASES SUPERFAMILY PROTEIN"/>
    <property type="match status" value="1"/>
</dbReference>
<dbReference type="Pfam" id="PF12697">
    <property type="entry name" value="Abhydrolase_6"/>
    <property type="match status" value="1"/>
</dbReference>
<protein>
    <submittedName>
        <fullName evidence="2">Alpha/beta fold hydrolase</fullName>
    </submittedName>
</protein>
<comment type="caution">
    <text evidence="2">The sequence shown here is derived from an EMBL/GenBank/DDBJ whole genome shotgun (WGS) entry which is preliminary data.</text>
</comment>
<keyword evidence="2" id="KW-0378">Hydrolase</keyword>
<keyword evidence="3" id="KW-1185">Reference proteome</keyword>
<reference evidence="3" key="1">
    <citation type="journal article" date="2019" name="Int. J. Syst. Evol. Microbiol.">
        <title>The Global Catalogue of Microorganisms (GCM) 10K type strain sequencing project: providing services to taxonomists for standard genome sequencing and annotation.</title>
        <authorList>
            <consortium name="The Broad Institute Genomics Platform"/>
            <consortium name="The Broad Institute Genome Sequencing Center for Infectious Disease"/>
            <person name="Wu L."/>
            <person name="Ma J."/>
        </authorList>
    </citation>
    <scope>NUCLEOTIDE SEQUENCE [LARGE SCALE GENOMIC DNA]</scope>
    <source>
        <strain evidence="3">CCUG 61697</strain>
    </source>
</reference>
<dbReference type="Proteomes" id="UP001597102">
    <property type="component" value="Unassembled WGS sequence"/>
</dbReference>
<organism evidence="2 3">
    <name type="scientific">Methyloligella solikamskensis</name>
    <dbReference type="NCBI Taxonomy" id="1177756"/>
    <lineage>
        <taxon>Bacteria</taxon>
        <taxon>Pseudomonadati</taxon>
        <taxon>Pseudomonadota</taxon>
        <taxon>Alphaproteobacteria</taxon>
        <taxon>Hyphomicrobiales</taxon>
        <taxon>Hyphomicrobiaceae</taxon>
        <taxon>Methyloligella</taxon>
    </lineage>
</organism>
<accession>A0ABW3J671</accession>
<gene>
    <name evidence="2" type="ORF">ACFQ2F_00650</name>
</gene>
<dbReference type="Gene3D" id="3.40.50.1820">
    <property type="entry name" value="alpha/beta hydrolase"/>
    <property type="match status" value="1"/>
</dbReference>
<feature type="domain" description="AB hydrolase-1" evidence="1">
    <location>
        <begin position="42"/>
        <end position="279"/>
    </location>
</feature>